<keyword evidence="7 8" id="KW-0862">Zinc</keyword>
<dbReference type="GO" id="GO:0004222">
    <property type="term" value="F:metalloendopeptidase activity"/>
    <property type="evidence" value="ECO:0007669"/>
    <property type="project" value="InterPro"/>
</dbReference>
<gene>
    <name evidence="8 9" type="primary">ybeY</name>
    <name evidence="9" type="ORF">QJT80_05320</name>
</gene>
<evidence type="ECO:0000256" key="7">
    <source>
        <dbReference type="ARBA" id="ARBA00022833"/>
    </source>
</evidence>
<organism evidence="9">
    <name type="scientific">Candidatus Thiocaldithrix dubininis</name>
    <dbReference type="NCBI Taxonomy" id="3080823"/>
    <lineage>
        <taxon>Bacteria</taxon>
        <taxon>Pseudomonadati</taxon>
        <taxon>Pseudomonadota</taxon>
        <taxon>Gammaproteobacteria</taxon>
        <taxon>Thiotrichales</taxon>
        <taxon>Thiotrichaceae</taxon>
        <taxon>Candidatus Thiocaldithrix</taxon>
    </lineage>
</organism>
<dbReference type="GO" id="GO:0004521">
    <property type="term" value="F:RNA endonuclease activity"/>
    <property type="evidence" value="ECO:0007669"/>
    <property type="project" value="UniProtKB-UniRule"/>
</dbReference>
<dbReference type="Pfam" id="PF02130">
    <property type="entry name" value="YbeY"/>
    <property type="match status" value="1"/>
</dbReference>
<dbReference type="InterPro" id="IPR002036">
    <property type="entry name" value="YbeY"/>
</dbReference>
<accession>A0AA95H9K1</accession>
<comment type="subcellular location">
    <subcellularLocation>
        <location evidence="8">Cytoplasm</location>
    </subcellularLocation>
</comment>
<keyword evidence="3 8" id="KW-0540">Nuclease</keyword>
<evidence type="ECO:0000256" key="2">
    <source>
        <dbReference type="ARBA" id="ARBA00022517"/>
    </source>
</evidence>
<keyword evidence="8" id="KW-0698">rRNA processing</keyword>
<keyword evidence="5 8" id="KW-0255">Endonuclease</keyword>
<evidence type="ECO:0000256" key="3">
    <source>
        <dbReference type="ARBA" id="ARBA00022722"/>
    </source>
</evidence>
<evidence type="ECO:0000256" key="1">
    <source>
        <dbReference type="ARBA" id="ARBA00010875"/>
    </source>
</evidence>
<dbReference type="GO" id="GO:0008270">
    <property type="term" value="F:zinc ion binding"/>
    <property type="evidence" value="ECO:0007669"/>
    <property type="project" value="UniProtKB-UniRule"/>
</dbReference>
<evidence type="ECO:0000256" key="4">
    <source>
        <dbReference type="ARBA" id="ARBA00022723"/>
    </source>
</evidence>
<feature type="binding site" evidence="8">
    <location>
        <position position="114"/>
    </location>
    <ligand>
        <name>Zn(2+)</name>
        <dbReference type="ChEBI" id="CHEBI:29105"/>
        <note>catalytic</note>
    </ligand>
</feature>
<evidence type="ECO:0000256" key="6">
    <source>
        <dbReference type="ARBA" id="ARBA00022801"/>
    </source>
</evidence>
<keyword evidence="2 8" id="KW-0690">Ribosome biogenesis</keyword>
<keyword evidence="8" id="KW-0963">Cytoplasm</keyword>
<evidence type="ECO:0000313" key="9">
    <source>
        <dbReference type="EMBL" id="WGZ91900.1"/>
    </source>
</evidence>
<feature type="binding site" evidence="8">
    <location>
        <position position="124"/>
    </location>
    <ligand>
        <name>Zn(2+)</name>
        <dbReference type="ChEBI" id="CHEBI:29105"/>
        <note>catalytic</note>
    </ligand>
</feature>
<dbReference type="EMBL" id="CP124755">
    <property type="protein sequence ID" value="WGZ91900.1"/>
    <property type="molecule type" value="Genomic_DNA"/>
</dbReference>
<dbReference type="InterPro" id="IPR020549">
    <property type="entry name" value="YbeY_CS"/>
</dbReference>
<comment type="similarity">
    <text evidence="1 8">Belongs to the endoribonuclease YbeY family.</text>
</comment>
<protein>
    <recommendedName>
        <fullName evidence="8">Endoribonuclease YbeY</fullName>
        <ecNumber evidence="8">3.1.-.-</ecNumber>
    </recommendedName>
</protein>
<comment type="function">
    <text evidence="8">Single strand-specific metallo-endoribonuclease involved in late-stage 70S ribosome quality control and in maturation of the 3' terminus of the 16S rRNA.</text>
</comment>
<dbReference type="NCBIfam" id="TIGR00043">
    <property type="entry name" value="rRNA maturation RNase YbeY"/>
    <property type="match status" value="1"/>
</dbReference>
<dbReference type="GO" id="GO:0006364">
    <property type="term" value="P:rRNA processing"/>
    <property type="evidence" value="ECO:0007669"/>
    <property type="project" value="UniProtKB-UniRule"/>
</dbReference>
<dbReference type="HAMAP" id="MF_00009">
    <property type="entry name" value="Endoribonucl_YbeY"/>
    <property type="match status" value="1"/>
</dbReference>
<dbReference type="EC" id="3.1.-.-" evidence="8"/>
<keyword evidence="6 8" id="KW-0378">Hydrolase</keyword>
<evidence type="ECO:0000256" key="8">
    <source>
        <dbReference type="HAMAP-Rule" id="MF_00009"/>
    </source>
</evidence>
<reference evidence="9" key="1">
    <citation type="journal article" date="2023" name="Int. J. Mol. Sci.">
        <title>Metagenomics Revealed a New Genus 'Candidatus Thiocaldithrix dubininis' gen. nov., sp. nov. and a New Species 'Candidatus Thiothrix putei' sp. nov. in the Family Thiotrichaceae, Some Members of Which Have Traits of Both Na+- and H+-Motive Energetics.</title>
        <authorList>
            <person name="Ravin N.V."/>
            <person name="Muntyan M.S."/>
            <person name="Smolyakov D.D."/>
            <person name="Rudenko T.S."/>
            <person name="Beletsky A.V."/>
            <person name="Mardanov A.V."/>
            <person name="Grabovich M.Y."/>
        </authorList>
    </citation>
    <scope>NUCLEOTIDE SEQUENCE</scope>
    <source>
        <strain evidence="9">GKL-01</strain>
    </source>
</reference>
<dbReference type="PANTHER" id="PTHR46986:SF1">
    <property type="entry name" value="ENDORIBONUCLEASE YBEY, CHLOROPLASTIC"/>
    <property type="match status" value="1"/>
</dbReference>
<dbReference type="Gene3D" id="3.40.390.30">
    <property type="entry name" value="Metalloproteases ('zincins'), catalytic domain"/>
    <property type="match status" value="1"/>
</dbReference>
<comment type="cofactor">
    <cofactor evidence="8">
        <name>Zn(2+)</name>
        <dbReference type="ChEBI" id="CHEBI:29105"/>
    </cofactor>
    <text evidence="8">Binds 1 zinc ion.</text>
</comment>
<dbReference type="AlphaFoldDB" id="A0AA95H9K1"/>
<evidence type="ECO:0000256" key="5">
    <source>
        <dbReference type="ARBA" id="ARBA00022759"/>
    </source>
</evidence>
<dbReference type="SUPFAM" id="SSF55486">
    <property type="entry name" value="Metalloproteases ('zincins'), catalytic domain"/>
    <property type="match status" value="1"/>
</dbReference>
<dbReference type="PANTHER" id="PTHR46986">
    <property type="entry name" value="ENDORIBONUCLEASE YBEY, CHLOROPLASTIC"/>
    <property type="match status" value="1"/>
</dbReference>
<feature type="binding site" evidence="8">
    <location>
        <position position="118"/>
    </location>
    <ligand>
        <name>Zn(2+)</name>
        <dbReference type="ChEBI" id="CHEBI:29105"/>
        <note>catalytic</note>
    </ligand>
</feature>
<dbReference type="InterPro" id="IPR023091">
    <property type="entry name" value="MetalPrtase_cat_dom_sf_prd"/>
</dbReference>
<dbReference type="PROSITE" id="PS01306">
    <property type="entry name" value="UPF0054"/>
    <property type="match status" value="1"/>
</dbReference>
<proteinExistence type="inferred from homology"/>
<name>A0AA95H9K1_9GAMM</name>
<reference evidence="9" key="2">
    <citation type="submission" date="2023-04" db="EMBL/GenBank/DDBJ databases">
        <authorList>
            <person name="Beletskiy A.V."/>
            <person name="Mardanov A.V."/>
            <person name="Ravin N.V."/>
        </authorList>
    </citation>
    <scope>NUCLEOTIDE SEQUENCE</scope>
    <source>
        <strain evidence="9">GKL-01</strain>
    </source>
</reference>
<sequence>MPLQIDLQVETSLGALPSEADFNHWAQVVWDESDAGVVLRIVDNEESQTLNRDYREKDYPTNVLSFPYDPPPMPLEIDEVDYLGDLIMCAPVVLREAQEQGKTLSQHWAHLLIHGLLHLQGYDHITDTEAEEMEGLEIQLLAKLGFPNPYQ</sequence>
<dbReference type="GO" id="GO:0005737">
    <property type="term" value="C:cytoplasm"/>
    <property type="evidence" value="ECO:0007669"/>
    <property type="project" value="UniProtKB-SubCell"/>
</dbReference>
<dbReference type="Proteomes" id="UP001300672">
    <property type="component" value="Chromosome"/>
</dbReference>
<keyword evidence="4 8" id="KW-0479">Metal-binding</keyword>
<dbReference type="KEGG" id="tdu:QJT80_05320"/>